<comment type="caution">
    <text evidence="1">The sequence shown here is derived from an EMBL/GenBank/DDBJ whole genome shotgun (WGS) entry which is preliminary data.</text>
</comment>
<evidence type="ECO:0000313" key="1">
    <source>
        <dbReference type="EMBL" id="GAA2039949.1"/>
    </source>
</evidence>
<proteinExistence type="predicted"/>
<organism evidence="1 2">
    <name type="scientific">Catenulispora yoronensis</name>
    <dbReference type="NCBI Taxonomy" id="450799"/>
    <lineage>
        <taxon>Bacteria</taxon>
        <taxon>Bacillati</taxon>
        <taxon>Actinomycetota</taxon>
        <taxon>Actinomycetes</taxon>
        <taxon>Catenulisporales</taxon>
        <taxon>Catenulisporaceae</taxon>
        <taxon>Catenulispora</taxon>
    </lineage>
</organism>
<dbReference type="EMBL" id="BAAAQN010000029">
    <property type="protein sequence ID" value="GAA2039949.1"/>
    <property type="molecule type" value="Genomic_DNA"/>
</dbReference>
<gene>
    <name evidence="1" type="ORF">GCM10009839_47500</name>
</gene>
<dbReference type="Proteomes" id="UP001500751">
    <property type="component" value="Unassembled WGS sequence"/>
</dbReference>
<name>A0ABN2UNR7_9ACTN</name>
<reference evidence="2" key="1">
    <citation type="journal article" date="2019" name="Int. J. Syst. Evol. Microbiol.">
        <title>The Global Catalogue of Microorganisms (GCM) 10K type strain sequencing project: providing services to taxonomists for standard genome sequencing and annotation.</title>
        <authorList>
            <consortium name="The Broad Institute Genomics Platform"/>
            <consortium name="The Broad Institute Genome Sequencing Center for Infectious Disease"/>
            <person name="Wu L."/>
            <person name="Ma J."/>
        </authorList>
    </citation>
    <scope>NUCLEOTIDE SEQUENCE [LARGE SCALE GENOMIC DNA]</scope>
    <source>
        <strain evidence="2">JCM 16014</strain>
    </source>
</reference>
<protein>
    <submittedName>
        <fullName evidence="1">Uncharacterized protein</fullName>
    </submittedName>
</protein>
<evidence type="ECO:0000313" key="2">
    <source>
        <dbReference type="Proteomes" id="UP001500751"/>
    </source>
</evidence>
<keyword evidence="2" id="KW-1185">Reference proteome</keyword>
<accession>A0ABN2UNR7</accession>
<sequence>MLVPLEAGNEGGVEDFITHAHHSLPRPPPGTAGPDCGRRAARETMKDWVEVPPAHEELWPRFAVAALEYLSAE</sequence>